<protein>
    <submittedName>
        <fullName evidence="2">Uncharacterized protein</fullName>
    </submittedName>
</protein>
<feature type="compositionally biased region" description="Low complexity" evidence="1">
    <location>
        <begin position="211"/>
        <end position="221"/>
    </location>
</feature>
<comment type="caution">
    <text evidence="2">The sequence shown here is derived from an EMBL/GenBank/DDBJ whole genome shotgun (WGS) entry which is preliminary data.</text>
</comment>
<gene>
    <name evidence="2" type="ORF">CYMTET_5388</name>
</gene>
<evidence type="ECO:0000313" key="2">
    <source>
        <dbReference type="EMBL" id="KAK3287085.1"/>
    </source>
</evidence>
<feature type="compositionally biased region" description="Basic and acidic residues" evidence="1">
    <location>
        <begin position="276"/>
        <end position="285"/>
    </location>
</feature>
<evidence type="ECO:0000256" key="1">
    <source>
        <dbReference type="SAM" id="MobiDB-lite"/>
    </source>
</evidence>
<feature type="region of interest" description="Disordered" evidence="1">
    <location>
        <begin position="459"/>
        <end position="480"/>
    </location>
</feature>
<name>A0AAE0GZG1_9CHLO</name>
<sequence>AELTDSQVEYEPIVAQWQPRGARRVLTEHQREVQEEQRKAGVGHIGVALYNELDRSMSQSQGMDVMYNEDGLGSGREGAGTAAGGAEEPAVEAIPTEEMREEAQGVDGSALGSGEAGASCDTCPTVTTAPISSVGPDPGVSSIAATPPRPTAEEGRGVHEAAGATVARAAADLAMAEAADLPGEPKEPAAEAEVVAGCNACGEPGAGEAPRGQQLQRAEAAAQEERAAMASPLEASTGAVRKVGEAHCEGDTEVRHAGPAQASVDGLTEGGGDDDGERRREREVAEADQDEPEDDDDVVVPSSLPTPRPQGTPPFALRRHSMPAGEVAFRPVERVSSAPAEDVDLDHTKSILKRNATWAPGTTEALDAPGPGIKVRKVVHFYSSMESEEDEASTREHLEEEQAFGPSGGGAPSGHGAAPMAAEEGVSMQGVPEPFLKKLQRRSNGEAAGGRRRLQDAVHELAARSSSSSSVQERPATAEAAGPCTGAMEAVPDSAAATVCGADDKSAQQMEVVLWRGCRDGEAADKGAVENALDRGEGANNILLASLDSICQSCEWDQMTSGQLAVAQRSLAEVTLQVARAMEKCVGHNSSGSLQQD</sequence>
<feature type="region of interest" description="Disordered" evidence="1">
    <location>
        <begin position="65"/>
        <end position="117"/>
    </location>
</feature>
<proteinExistence type="predicted"/>
<keyword evidence="3" id="KW-1185">Reference proteome</keyword>
<dbReference type="Proteomes" id="UP001190700">
    <property type="component" value="Unassembled WGS sequence"/>
</dbReference>
<organism evidence="2 3">
    <name type="scientific">Cymbomonas tetramitiformis</name>
    <dbReference type="NCBI Taxonomy" id="36881"/>
    <lineage>
        <taxon>Eukaryota</taxon>
        <taxon>Viridiplantae</taxon>
        <taxon>Chlorophyta</taxon>
        <taxon>Pyramimonadophyceae</taxon>
        <taxon>Pyramimonadales</taxon>
        <taxon>Pyramimonadaceae</taxon>
        <taxon>Cymbomonas</taxon>
    </lineage>
</organism>
<reference evidence="2 3" key="1">
    <citation type="journal article" date="2015" name="Genome Biol. Evol.">
        <title>Comparative Genomics of a Bacterivorous Green Alga Reveals Evolutionary Causalities and Consequences of Phago-Mixotrophic Mode of Nutrition.</title>
        <authorList>
            <person name="Burns J.A."/>
            <person name="Paasch A."/>
            <person name="Narechania A."/>
            <person name="Kim E."/>
        </authorList>
    </citation>
    <scope>NUCLEOTIDE SEQUENCE [LARGE SCALE GENOMIC DNA]</scope>
    <source>
        <strain evidence="2 3">PLY_AMNH</strain>
    </source>
</reference>
<feature type="compositionally biased region" description="Basic and acidic residues" evidence="1">
    <location>
        <begin position="242"/>
        <end position="256"/>
    </location>
</feature>
<dbReference type="AlphaFoldDB" id="A0AAE0GZG1"/>
<evidence type="ECO:0000313" key="3">
    <source>
        <dbReference type="Proteomes" id="UP001190700"/>
    </source>
</evidence>
<feature type="region of interest" description="Disordered" evidence="1">
    <location>
        <begin position="384"/>
        <end position="420"/>
    </location>
</feature>
<feature type="compositionally biased region" description="Low complexity" evidence="1">
    <location>
        <begin position="108"/>
        <end position="117"/>
    </location>
</feature>
<feature type="compositionally biased region" description="Gly residues" evidence="1">
    <location>
        <begin position="72"/>
        <end position="83"/>
    </location>
</feature>
<feature type="region of interest" description="Disordered" evidence="1">
    <location>
        <begin position="199"/>
        <end position="322"/>
    </location>
</feature>
<feature type="compositionally biased region" description="Low complexity" evidence="1">
    <location>
        <begin position="84"/>
        <end position="93"/>
    </location>
</feature>
<accession>A0AAE0GZG1</accession>
<dbReference type="EMBL" id="LGRX02001016">
    <property type="protein sequence ID" value="KAK3287085.1"/>
    <property type="molecule type" value="Genomic_DNA"/>
</dbReference>
<feature type="compositionally biased region" description="Acidic residues" evidence="1">
    <location>
        <begin position="286"/>
        <end position="298"/>
    </location>
</feature>
<feature type="non-terminal residue" evidence="2">
    <location>
        <position position="1"/>
    </location>
</feature>